<evidence type="ECO:0000256" key="4">
    <source>
        <dbReference type="ARBA" id="ARBA00022989"/>
    </source>
</evidence>
<feature type="region of interest" description="Disordered" evidence="6">
    <location>
        <begin position="137"/>
        <end position="160"/>
    </location>
</feature>
<sequence length="394" mass="44456">MPFTAKQHSRTTLRQRRIKYSSRALLLLSVLLMGGCITSMVLAYIWMPQPDKDPRIQTPLNTSLLLDIPEDHHYTYFCLHYHGWRECIQLKHHGNITFNMTVERTISEAHHDRSKADIAAGFLWGCCQMNVVAGGNVKEAPPPQSEKTASSPLIPGPPDVSSRVDNRVGHSKTCAVNIISQIDPSFDAGPEFIGSIDGHVKELEAKIKASNSSSEGPLKPRTYDCFIIYSRDDEDIVYNKLIPFFISNNIKYCEHQEHFELGKDIFDNVNICIKHSRRVVAVLSRSFFASGHCMYDLKSARGYAADNGYSVQDFLISIKITNFEFPNKYRDIGNSTYADLSKDVNDERKWLQIKKALTEFSLASVVIEMGAKYSTPKLRLPVQDVSVVSMVTEV</sequence>
<evidence type="ECO:0000313" key="10">
    <source>
        <dbReference type="RefSeq" id="XP_019646234.1"/>
    </source>
</evidence>
<accession>A0A6P5AIY0</accession>
<evidence type="ECO:0000256" key="3">
    <source>
        <dbReference type="ARBA" id="ARBA00022729"/>
    </source>
</evidence>
<dbReference type="KEGG" id="bbel:109486782"/>
<dbReference type="GO" id="GO:0007165">
    <property type="term" value="P:signal transduction"/>
    <property type="evidence" value="ECO:0007669"/>
    <property type="project" value="InterPro"/>
</dbReference>
<dbReference type="Proteomes" id="UP000515135">
    <property type="component" value="Unplaced"/>
</dbReference>
<organism evidence="9 10">
    <name type="scientific">Branchiostoma belcheri</name>
    <name type="common">Amphioxus</name>
    <dbReference type="NCBI Taxonomy" id="7741"/>
    <lineage>
        <taxon>Eukaryota</taxon>
        <taxon>Metazoa</taxon>
        <taxon>Chordata</taxon>
        <taxon>Cephalochordata</taxon>
        <taxon>Leptocardii</taxon>
        <taxon>Amphioxiformes</taxon>
        <taxon>Branchiostomatidae</taxon>
        <taxon>Branchiostoma</taxon>
    </lineage>
</organism>
<proteinExistence type="predicted"/>
<comment type="subcellular location">
    <subcellularLocation>
        <location evidence="1">Membrane</location>
    </subcellularLocation>
</comment>
<dbReference type="Gene3D" id="3.40.50.10140">
    <property type="entry name" value="Toll/interleukin-1 receptor homology (TIR) domain"/>
    <property type="match status" value="1"/>
</dbReference>
<evidence type="ECO:0000256" key="6">
    <source>
        <dbReference type="SAM" id="MobiDB-lite"/>
    </source>
</evidence>
<dbReference type="AlphaFoldDB" id="A0A6P5AIY0"/>
<evidence type="ECO:0000256" key="2">
    <source>
        <dbReference type="ARBA" id="ARBA00022692"/>
    </source>
</evidence>
<protein>
    <submittedName>
        <fullName evidence="10">Uncharacterized protein LOC109486782</fullName>
    </submittedName>
</protein>
<keyword evidence="2 7" id="KW-0812">Transmembrane</keyword>
<gene>
    <name evidence="10" type="primary">LOC109486782</name>
</gene>
<dbReference type="GeneID" id="109486782"/>
<evidence type="ECO:0000256" key="7">
    <source>
        <dbReference type="SAM" id="Phobius"/>
    </source>
</evidence>
<feature type="transmembrane region" description="Helical" evidence="7">
    <location>
        <begin position="24"/>
        <end position="47"/>
    </location>
</feature>
<evidence type="ECO:0000256" key="1">
    <source>
        <dbReference type="ARBA" id="ARBA00004370"/>
    </source>
</evidence>
<keyword evidence="5 7" id="KW-0472">Membrane</keyword>
<keyword evidence="9" id="KW-1185">Reference proteome</keyword>
<dbReference type="Pfam" id="PF01582">
    <property type="entry name" value="TIR"/>
    <property type="match status" value="1"/>
</dbReference>
<dbReference type="RefSeq" id="XP_019646234.1">
    <property type="nucleotide sequence ID" value="XM_019790675.1"/>
</dbReference>
<dbReference type="SMART" id="SM00255">
    <property type="entry name" value="TIR"/>
    <property type="match status" value="1"/>
</dbReference>
<name>A0A6P5AIY0_BRABE</name>
<dbReference type="PANTHER" id="PTHR24365">
    <property type="entry name" value="TOLL-LIKE RECEPTOR"/>
    <property type="match status" value="1"/>
</dbReference>
<dbReference type="GO" id="GO:0005886">
    <property type="term" value="C:plasma membrane"/>
    <property type="evidence" value="ECO:0007669"/>
    <property type="project" value="TreeGrafter"/>
</dbReference>
<evidence type="ECO:0000259" key="8">
    <source>
        <dbReference type="PROSITE" id="PS50104"/>
    </source>
</evidence>
<keyword evidence="3" id="KW-0732">Signal</keyword>
<dbReference type="PROSITE" id="PS50104">
    <property type="entry name" value="TIR"/>
    <property type="match status" value="1"/>
</dbReference>
<dbReference type="OrthoDB" id="10061204at2759"/>
<dbReference type="SUPFAM" id="SSF52200">
    <property type="entry name" value="Toll/Interleukin receptor TIR domain"/>
    <property type="match status" value="1"/>
</dbReference>
<dbReference type="InterPro" id="IPR035897">
    <property type="entry name" value="Toll_tir_struct_dom_sf"/>
</dbReference>
<keyword evidence="4 7" id="KW-1133">Transmembrane helix</keyword>
<feature type="domain" description="TIR" evidence="8">
    <location>
        <begin position="221"/>
        <end position="357"/>
    </location>
</feature>
<dbReference type="GO" id="GO:0038023">
    <property type="term" value="F:signaling receptor activity"/>
    <property type="evidence" value="ECO:0007669"/>
    <property type="project" value="TreeGrafter"/>
</dbReference>
<dbReference type="InterPro" id="IPR000157">
    <property type="entry name" value="TIR_dom"/>
</dbReference>
<reference evidence="10" key="1">
    <citation type="submission" date="2025-08" db="UniProtKB">
        <authorList>
            <consortium name="RefSeq"/>
        </authorList>
    </citation>
    <scope>IDENTIFICATION</scope>
    <source>
        <tissue evidence="10">Gonad</tissue>
    </source>
</reference>
<dbReference type="PANTHER" id="PTHR24365:SF541">
    <property type="entry name" value="PROTEIN TOLL-RELATED"/>
    <property type="match status" value="1"/>
</dbReference>
<evidence type="ECO:0000256" key="5">
    <source>
        <dbReference type="ARBA" id="ARBA00023136"/>
    </source>
</evidence>
<evidence type="ECO:0000313" key="9">
    <source>
        <dbReference type="Proteomes" id="UP000515135"/>
    </source>
</evidence>